<organism evidence="1 2">
    <name type="scientific">Terriglobus aquaticus</name>
    <dbReference type="NCBI Taxonomy" id="940139"/>
    <lineage>
        <taxon>Bacteria</taxon>
        <taxon>Pseudomonadati</taxon>
        <taxon>Acidobacteriota</taxon>
        <taxon>Terriglobia</taxon>
        <taxon>Terriglobales</taxon>
        <taxon>Acidobacteriaceae</taxon>
        <taxon>Terriglobus</taxon>
    </lineage>
</organism>
<dbReference type="Gene3D" id="1.10.579.10">
    <property type="entry name" value="DNA Cyclobutane Dipyrimidine Photolyase, subunit A, domain 3"/>
    <property type="match status" value="1"/>
</dbReference>
<dbReference type="Proteomes" id="UP001634747">
    <property type="component" value="Unassembled WGS sequence"/>
</dbReference>
<proteinExistence type="predicted"/>
<dbReference type="PANTHER" id="PTHR38657">
    <property type="entry name" value="SLR1343 PROTEIN"/>
    <property type="match status" value="1"/>
</dbReference>
<dbReference type="RefSeq" id="WP_263412638.1">
    <property type="nucleotide sequence ID" value="NZ_BAABBH010000001.1"/>
</dbReference>
<gene>
    <name evidence="1" type="ORF">ACK2TP_08765</name>
</gene>
<dbReference type="SUPFAM" id="SSF48173">
    <property type="entry name" value="Cryptochrome/photolyase FAD-binding domain"/>
    <property type="match status" value="1"/>
</dbReference>
<dbReference type="EMBL" id="JBJYXY010000001">
    <property type="protein sequence ID" value="MFN2975852.1"/>
    <property type="molecule type" value="Genomic_DNA"/>
</dbReference>
<dbReference type="Gene3D" id="3.40.50.620">
    <property type="entry name" value="HUPs"/>
    <property type="match status" value="1"/>
</dbReference>
<dbReference type="PANTHER" id="PTHR38657:SF1">
    <property type="entry name" value="SLR1343 PROTEIN"/>
    <property type="match status" value="1"/>
</dbReference>
<accession>A0ABW9KJ85</accession>
<dbReference type="InterPro" id="IPR014729">
    <property type="entry name" value="Rossmann-like_a/b/a_fold"/>
</dbReference>
<evidence type="ECO:0000313" key="2">
    <source>
        <dbReference type="Proteomes" id="UP001634747"/>
    </source>
</evidence>
<evidence type="ECO:0000313" key="1">
    <source>
        <dbReference type="EMBL" id="MFN2975852.1"/>
    </source>
</evidence>
<dbReference type="Pfam" id="PF04244">
    <property type="entry name" value="DPRP"/>
    <property type="match status" value="1"/>
</dbReference>
<dbReference type="Gene3D" id="1.10.10.1710">
    <property type="entry name" value="Deoxyribodipyrimidine photolyase-related"/>
    <property type="match status" value="1"/>
</dbReference>
<keyword evidence="2" id="KW-1185">Reference proteome</keyword>
<reference evidence="1 2" key="1">
    <citation type="submission" date="2024-12" db="EMBL/GenBank/DDBJ databases">
        <authorList>
            <person name="Lee Y."/>
        </authorList>
    </citation>
    <scope>NUCLEOTIDE SEQUENCE [LARGE SCALE GENOMIC DNA]</scope>
    <source>
        <strain evidence="1 2">03SUJ4</strain>
    </source>
</reference>
<dbReference type="Gene3D" id="1.25.40.80">
    <property type="match status" value="1"/>
</dbReference>
<dbReference type="InterPro" id="IPR007357">
    <property type="entry name" value="PhrB-like"/>
</dbReference>
<comment type="caution">
    <text evidence="1">The sequence shown here is derived from an EMBL/GenBank/DDBJ whole genome shotgun (WGS) entry which is preliminary data.</text>
</comment>
<sequence>MPFLEQMRAAEPDAAERKRRTWVFVPYDRINDRIGPLAKLAPAEAGLILIESHAKGRNRPYHKKKVLVVLSNMRHFALEQQARGVAVIYRNGPPSYGEQLLELQRELGLPSIHLAEPAERELRKDLETWQAKGLDLTIGPDDAWLSTAEDWSAVFGDEPASAPQVGGRGQRQFLMERFYRYMRKKTGILMDSPTKFVGGQLSFDADNRQAYRGEVPVPTRPSYPPDAITLELIEWLSHNGVPSIGTFDGFDLPVTASDCRAYWQFALKELLPNFGPYEDAMSSREPMLFHSAISALMNVSRILPQDVIRDVADAYDRLQLPLARAEGFIRQILGWREFMRHIHRVTDGFRTVEQRPDPPSNRSANEYSALLVKERNDAAPDRPATPSALDAHRPLPPAYWGVPSGMFCLDTATSQVMFQGWSHHILRLMVLSNLATLCGFSPRELTDWFWVAYVDAYDWVVEPNVLGMSTFADGGITGTKPYVSGAAYINRMSDYCGKCRLDPRKSTGPGSCPLTALYWSFLERHQDLLGSNQRLRMPYNTLNKKSASERTELRNRAERAIRQLEAGDLVD</sequence>
<dbReference type="InterPro" id="IPR052551">
    <property type="entry name" value="UV-DNA_repair_photolyase"/>
</dbReference>
<dbReference type="InterPro" id="IPR036134">
    <property type="entry name" value="Crypto/Photolyase_FAD-like_sf"/>
</dbReference>
<protein>
    <submittedName>
        <fullName evidence="1">Cryptochrome/photolyase family protein</fullName>
    </submittedName>
</protein>
<name>A0ABW9KJ85_9BACT</name>